<protein>
    <recommendedName>
        <fullName evidence="1">RNase H type-1 domain-containing protein</fullName>
    </recommendedName>
</protein>
<dbReference type="AlphaFoldDB" id="A0A5C7IKJ3"/>
<dbReference type="Pfam" id="PF13456">
    <property type="entry name" value="RVT_3"/>
    <property type="match status" value="1"/>
</dbReference>
<dbReference type="OrthoDB" id="1752196at2759"/>
<evidence type="ECO:0000313" key="2">
    <source>
        <dbReference type="EMBL" id="TXG69670.1"/>
    </source>
</evidence>
<evidence type="ECO:0000259" key="1">
    <source>
        <dbReference type="Pfam" id="PF13456"/>
    </source>
</evidence>
<evidence type="ECO:0000313" key="3">
    <source>
        <dbReference type="Proteomes" id="UP000323000"/>
    </source>
</evidence>
<gene>
    <name evidence="2" type="ORF">EZV62_004605</name>
</gene>
<dbReference type="GO" id="GO:0004523">
    <property type="term" value="F:RNA-DNA hybrid ribonuclease activity"/>
    <property type="evidence" value="ECO:0007669"/>
    <property type="project" value="InterPro"/>
</dbReference>
<organism evidence="2 3">
    <name type="scientific">Acer yangbiense</name>
    <dbReference type="NCBI Taxonomy" id="1000413"/>
    <lineage>
        <taxon>Eukaryota</taxon>
        <taxon>Viridiplantae</taxon>
        <taxon>Streptophyta</taxon>
        <taxon>Embryophyta</taxon>
        <taxon>Tracheophyta</taxon>
        <taxon>Spermatophyta</taxon>
        <taxon>Magnoliopsida</taxon>
        <taxon>eudicotyledons</taxon>
        <taxon>Gunneridae</taxon>
        <taxon>Pentapetalae</taxon>
        <taxon>rosids</taxon>
        <taxon>malvids</taxon>
        <taxon>Sapindales</taxon>
        <taxon>Sapindaceae</taxon>
        <taxon>Hippocastanoideae</taxon>
        <taxon>Acereae</taxon>
        <taxon>Acer</taxon>
    </lineage>
</organism>
<keyword evidence="3" id="KW-1185">Reference proteome</keyword>
<feature type="domain" description="RNase H type-1" evidence="1">
    <location>
        <begin position="119"/>
        <end position="168"/>
    </location>
</feature>
<sequence>MASLFLPHSRFWDMSKLNQLFVGMDVEAILSVPISIREEADKLVWHYDNKLKAAIELKVATKSSFGRRLSLQLLLFFGAKKWRNSRLKLCFGKVQKDAVLRLDQVDAFQGVLVGFLSMGVGMAIRNSDGYFVAASLKVIQGCFSPEISEYMALREGLLLAKQLGMWVLFHVRNGVALTLASLAVSSNEDHVRLDENSLCIASDIKVV</sequence>
<name>A0A5C7IKJ3_9ROSI</name>
<accession>A0A5C7IKJ3</accession>
<reference evidence="3" key="1">
    <citation type="journal article" date="2019" name="Gigascience">
        <title>De novo genome assembly of the endangered Acer yangbiense, a plant species with extremely small populations endemic to Yunnan Province, China.</title>
        <authorList>
            <person name="Yang J."/>
            <person name="Wariss H.M."/>
            <person name="Tao L."/>
            <person name="Zhang R."/>
            <person name="Yun Q."/>
            <person name="Hollingsworth P."/>
            <person name="Dao Z."/>
            <person name="Luo G."/>
            <person name="Guo H."/>
            <person name="Ma Y."/>
            <person name="Sun W."/>
        </authorList>
    </citation>
    <scope>NUCLEOTIDE SEQUENCE [LARGE SCALE GENOMIC DNA]</scope>
    <source>
        <strain evidence="3">cv. Malutang</strain>
    </source>
</reference>
<dbReference type="GO" id="GO:0003676">
    <property type="term" value="F:nucleic acid binding"/>
    <property type="evidence" value="ECO:0007669"/>
    <property type="project" value="InterPro"/>
</dbReference>
<dbReference type="Proteomes" id="UP000323000">
    <property type="component" value="Chromosome 2"/>
</dbReference>
<proteinExistence type="predicted"/>
<comment type="caution">
    <text evidence="2">The sequence shown here is derived from an EMBL/GenBank/DDBJ whole genome shotgun (WGS) entry which is preliminary data.</text>
</comment>
<dbReference type="InterPro" id="IPR002156">
    <property type="entry name" value="RNaseH_domain"/>
</dbReference>
<dbReference type="EMBL" id="VAHF01000002">
    <property type="protein sequence ID" value="TXG69670.1"/>
    <property type="molecule type" value="Genomic_DNA"/>
</dbReference>